<organism evidence="2 3">
    <name type="scientific">Drechmeria coniospora</name>
    <name type="common">Nematophagous fungus</name>
    <name type="synonym">Meria coniospora</name>
    <dbReference type="NCBI Taxonomy" id="98403"/>
    <lineage>
        <taxon>Eukaryota</taxon>
        <taxon>Fungi</taxon>
        <taxon>Dikarya</taxon>
        <taxon>Ascomycota</taxon>
        <taxon>Pezizomycotina</taxon>
        <taxon>Sordariomycetes</taxon>
        <taxon>Hypocreomycetidae</taxon>
        <taxon>Hypocreales</taxon>
        <taxon>Ophiocordycipitaceae</taxon>
        <taxon>Drechmeria</taxon>
    </lineage>
</organism>
<dbReference type="AlphaFoldDB" id="A0A151GNM9"/>
<dbReference type="GeneID" id="63718375"/>
<dbReference type="InParanoid" id="A0A151GNM9"/>
<dbReference type="EMBL" id="LAYC01000002">
    <property type="protein sequence ID" value="KYK58715.1"/>
    <property type="molecule type" value="Genomic_DNA"/>
</dbReference>
<gene>
    <name evidence="2" type="ORF">DCS_05732</name>
</gene>
<proteinExistence type="predicted"/>
<accession>A0A151GNM9</accession>
<reference evidence="2 3" key="1">
    <citation type="journal article" date="2016" name="Sci. Rep.">
        <title>Insights into Adaptations to a Near-Obligate Nematode Endoparasitic Lifestyle from the Finished Genome of Drechmeria coniospora.</title>
        <authorList>
            <person name="Zhang L."/>
            <person name="Zhou Z."/>
            <person name="Guo Q."/>
            <person name="Fokkens L."/>
            <person name="Miskei M."/>
            <person name="Pocsi I."/>
            <person name="Zhang W."/>
            <person name="Chen M."/>
            <person name="Wang L."/>
            <person name="Sun Y."/>
            <person name="Donzelli B.G."/>
            <person name="Gibson D.M."/>
            <person name="Nelson D.R."/>
            <person name="Luo J.G."/>
            <person name="Rep M."/>
            <person name="Liu H."/>
            <person name="Yang S."/>
            <person name="Wang J."/>
            <person name="Krasnoff S.B."/>
            <person name="Xu Y."/>
            <person name="Molnar I."/>
            <person name="Lin M."/>
        </authorList>
    </citation>
    <scope>NUCLEOTIDE SEQUENCE [LARGE SCALE GENOMIC DNA]</scope>
    <source>
        <strain evidence="2 3">ARSEF 6962</strain>
    </source>
</reference>
<name>A0A151GNM9_DRECN</name>
<feature type="compositionally biased region" description="Low complexity" evidence="1">
    <location>
        <begin position="241"/>
        <end position="260"/>
    </location>
</feature>
<sequence>MPECHEKIEPAQAAATEEPDFSNAEELFERFPFPEYAKLQGPQNFELWKLTLSTHLEAINLGSFLEDPSIAANLLDNHQAILHKLLWDSCTQVPQASIASIKNPTDAYTLLEKRYFSSPEFQRRILYSSYHKLTFKGYQGTLENFNAEFDCYLARLQLAGVKIDPIDQASQYLTAVGPVFTQWAGFIRIFTQSIQALGLGSKSLDLHYLMASLLRECRIPGTSAAKAYNRRRSQPPKKQGNSNTRSTRSGRPSRPGQSSQPVLSHHYCY</sequence>
<feature type="region of interest" description="Disordered" evidence="1">
    <location>
        <begin position="225"/>
        <end position="269"/>
    </location>
</feature>
<evidence type="ECO:0000313" key="3">
    <source>
        <dbReference type="Proteomes" id="UP000076580"/>
    </source>
</evidence>
<evidence type="ECO:0000313" key="2">
    <source>
        <dbReference type="EMBL" id="KYK58715.1"/>
    </source>
</evidence>
<keyword evidence="3" id="KW-1185">Reference proteome</keyword>
<dbReference type="RefSeq" id="XP_040658067.1">
    <property type="nucleotide sequence ID" value="XM_040803034.1"/>
</dbReference>
<evidence type="ECO:0000256" key="1">
    <source>
        <dbReference type="SAM" id="MobiDB-lite"/>
    </source>
</evidence>
<comment type="caution">
    <text evidence="2">The sequence shown here is derived from an EMBL/GenBank/DDBJ whole genome shotgun (WGS) entry which is preliminary data.</text>
</comment>
<protein>
    <submittedName>
        <fullName evidence="2">Uncharacterized protein</fullName>
    </submittedName>
</protein>
<dbReference type="Proteomes" id="UP000076580">
    <property type="component" value="Chromosome 02"/>
</dbReference>